<keyword evidence="3" id="KW-0255">Endonuclease</keyword>
<name>A0A369TQH2_9RHOB</name>
<evidence type="ECO:0000256" key="1">
    <source>
        <dbReference type="SAM" id="MobiDB-lite"/>
    </source>
</evidence>
<keyword evidence="3" id="KW-0540">Nuclease</keyword>
<keyword evidence="3" id="KW-0378">Hydrolase</keyword>
<evidence type="ECO:0000256" key="2">
    <source>
        <dbReference type="SAM" id="Phobius"/>
    </source>
</evidence>
<dbReference type="GO" id="GO:0004519">
    <property type="term" value="F:endonuclease activity"/>
    <property type="evidence" value="ECO:0007669"/>
    <property type="project" value="UniProtKB-KW"/>
</dbReference>
<evidence type="ECO:0000313" key="4">
    <source>
        <dbReference type="Proteomes" id="UP000253977"/>
    </source>
</evidence>
<keyword evidence="2" id="KW-0472">Membrane</keyword>
<dbReference type="Proteomes" id="UP000253977">
    <property type="component" value="Unassembled WGS sequence"/>
</dbReference>
<keyword evidence="2" id="KW-0812">Transmembrane</keyword>
<feature type="transmembrane region" description="Helical" evidence="2">
    <location>
        <begin position="12"/>
        <end position="32"/>
    </location>
</feature>
<reference evidence="3 4" key="1">
    <citation type="submission" date="2018-07" db="EMBL/GenBank/DDBJ databases">
        <title>Thalassococcus profundi sp. nov., a marine bacterium isolated from deep seawater of Okinawa Trough.</title>
        <authorList>
            <person name="Yu M."/>
        </authorList>
    </citation>
    <scope>NUCLEOTIDE SEQUENCE [LARGE SCALE GENOMIC DNA]</scope>
    <source>
        <strain evidence="3 4">WRAS1</strain>
    </source>
</reference>
<feature type="region of interest" description="Disordered" evidence="1">
    <location>
        <begin position="155"/>
        <end position="176"/>
    </location>
</feature>
<protein>
    <submittedName>
        <fullName evidence="3">Endonuclease</fullName>
    </submittedName>
</protein>
<dbReference type="OrthoDB" id="9807941at2"/>
<sequence length="261" mass="26549">MSDAKNGMSCAMGCWALAAGVGLLTVILLLVLGDHRFIAALFLGGVAFAVIGGLSSWIFCRELPGPVTGPNAEGATKLTGAPDTTAKPAAAAPSPSSSAAPASKASDAKPAVATASASTDAEAGAAVKPSKALPGEQDLDARKGSWKYESGAKAAAPAASAADGPGTKPMTYDAPPASGADDLKKIKGIGPKLENLCNSLGFYTFDQIASWSAEEVAWVDQNLEGFKGRVSRDEWVSQAKQLASGQETEFSKRVDKGGVYD</sequence>
<dbReference type="RefSeq" id="WP_114512035.1">
    <property type="nucleotide sequence ID" value="NZ_QPMK01000014.1"/>
</dbReference>
<dbReference type="EMBL" id="QPMK01000014">
    <property type="protein sequence ID" value="RDD65216.1"/>
    <property type="molecule type" value="Genomic_DNA"/>
</dbReference>
<comment type="caution">
    <text evidence="3">The sequence shown here is derived from an EMBL/GenBank/DDBJ whole genome shotgun (WGS) entry which is preliminary data.</text>
</comment>
<feature type="transmembrane region" description="Helical" evidence="2">
    <location>
        <begin position="38"/>
        <end position="60"/>
    </location>
</feature>
<keyword evidence="2" id="KW-1133">Transmembrane helix</keyword>
<feature type="region of interest" description="Disordered" evidence="1">
    <location>
        <begin position="71"/>
        <end position="138"/>
    </location>
</feature>
<evidence type="ECO:0000313" key="3">
    <source>
        <dbReference type="EMBL" id="RDD65216.1"/>
    </source>
</evidence>
<accession>A0A369TQH2</accession>
<keyword evidence="4" id="KW-1185">Reference proteome</keyword>
<dbReference type="AlphaFoldDB" id="A0A369TQH2"/>
<gene>
    <name evidence="3" type="ORF">DU478_16290</name>
</gene>
<feature type="compositionally biased region" description="Low complexity" evidence="1">
    <location>
        <begin position="81"/>
        <end position="127"/>
    </location>
</feature>
<proteinExistence type="predicted"/>
<organism evidence="3 4">
    <name type="scientific">Thalassococcus profundi</name>
    <dbReference type="NCBI Taxonomy" id="2282382"/>
    <lineage>
        <taxon>Bacteria</taxon>
        <taxon>Pseudomonadati</taxon>
        <taxon>Pseudomonadota</taxon>
        <taxon>Alphaproteobacteria</taxon>
        <taxon>Rhodobacterales</taxon>
        <taxon>Roseobacteraceae</taxon>
        <taxon>Thalassococcus</taxon>
    </lineage>
</organism>
<dbReference type="Gene3D" id="1.10.150.20">
    <property type="entry name" value="5' to 3' exonuclease, C-terminal subdomain"/>
    <property type="match status" value="1"/>
</dbReference>